<reference evidence="2 3" key="1">
    <citation type="submission" date="2018-06" db="EMBL/GenBank/DDBJ databases">
        <authorList>
            <consortium name="Pathogen Informatics"/>
            <person name="Doyle S."/>
        </authorList>
    </citation>
    <scope>NUCLEOTIDE SEQUENCE [LARGE SCALE GENOMIC DNA]</scope>
    <source>
        <strain evidence="2 3">NCTC11967</strain>
    </source>
</reference>
<dbReference type="RefSeq" id="WP_038257881.1">
    <property type="nucleotide sequence ID" value="NZ_CABKQJ010000016.1"/>
</dbReference>
<comment type="caution">
    <text evidence="2">The sequence shown here is derived from an EMBL/GenBank/DDBJ whole genome shotgun (WGS) entry which is preliminary data.</text>
</comment>
<dbReference type="EMBL" id="RBIZ01000003">
    <property type="protein sequence ID" value="RKR64780.1"/>
    <property type="molecule type" value="Genomic_DNA"/>
</dbReference>
<dbReference type="AlphaFoldDB" id="A0AB38FSX0"/>
<evidence type="ECO:0000313" key="3">
    <source>
        <dbReference type="Proteomes" id="UP000251313"/>
    </source>
</evidence>
<evidence type="ECO:0008006" key="5">
    <source>
        <dbReference type="Google" id="ProtNLM"/>
    </source>
</evidence>
<dbReference type="Proteomes" id="UP000251313">
    <property type="component" value="Unassembled WGS sequence"/>
</dbReference>
<proteinExistence type="predicted"/>
<evidence type="ECO:0000313" key="2">
    <source>
        <dbReference type="EMBL" id="SQA60615.1"/>
    </source>
</evidence>
<dbReference type="PROSITE" id="PS51257">
    <property type="entry name" value="PROKAR_LIPOPROTEIN"/>
    <property type="match status" value="1"/>
</dbReference>
<gene>
    <name evidence="1" type="ORF">C7387_1485</name>
    <name evidence="2" type="ORF">NCTC11967_00743</name>
</gene>
<accession>A0AB38FSX0</accession>
<organism evidence="2 3">
    <name type="scientific">Yokenella regensburgei</name>
    <dbReference type="NCBI Taxonomy" id="158877"/>
    <lineage>
        <taxon>Bacteria</taxon>
        <taxon>Pseudomonadati</taxon>
        <taxon>Pseudomonadota</taxon>
        <taxon>Gammaproteobacteria</taxon>
        <taxon>Enterobacterales</taxon>
        <taxon>Enterobacteriaceae</taxon>
        <taxon>Yokenella</taxon>
    </lineage>
</organism>
<name>A0AB38FSX0_9ENTR</name>
<keyword evidence="4" id="KW-1185">Reference proteome</keyword>
<sequence length="190" mass="21283">MKIGMMPGVLAASVLLSACSVHEPALPESDQIIDLRVNDNGMTAVSRDYVYYFDNQRGLYDRWKALSQEYGNHVRGMAIHFEVDKRDVEAQYNTWIDEKGLSAQQRLDLTQKYAAVPAKTAGQQVVTFRATGHWGETRNFSQDSSFQQMNPPITVTISDKTRGMNPLWVPVMVPAFPFIMVYGCATGPCV</sequence>
<evidence type="ECO:0000313" key="1">
    <source>
        <dbReference type="EMBL" id="RKR64780.1"/>
    </source>
</evidence>
<dbReference type="EMBL" id="UAVL01000001">
    <property type="protein sequence ID" value="SQA60615.1"/>
    <property type="molecule type" value="Genomic_DNA"/>
</dbReference>
<protein>
    <recommendedName>
        <fullName evidence="5">Lipoprotein</fullName>
    </recommendedName>
</protein>
<evidence type="ECO:0000313" key="4">
    <source>
        <dbReference type="Proteomes" id="UP000267341"/>
    </source>
</evidence>
<dbReference type="Proteomes" id="UP000267341">
    <property type="component" value="Unassembled WGS sequence"/>
</dbReference>
<reference evidence="1 4" key="2">
    <citation type="submission" date="2018-10" db="EMBL/GenBank/DDBJ databases">
        <title>Genomic Encyclopedia of Type Strains, Phase IV (KMG-IV): sequencing the most valuable type-strain genomes for metagenomic binning, comparative biology and taxonomic classification.</title>
        <authorList>
            <person name="Goeker M."/>
        </authorList>
    </citation>
    <scope>NUCLEOTIDE SEQUENCE [LARGE SCALE GENOMIC DNA]</scope>
    <source>
        <strain evidence="1 4">DSM 5079</strain>
    </source>
</reference>